<dbReference type="Pfam" id="PF03109">
    <property type="entry name" value="ABC1"/>
    <property type="match status" value="1"/>
</dbReference>
<accession>A0A9W6Z6P2</accession>
<evidence type="ECO:0000256" key="2">
    <source>
        <dbReference type="SAM" id="MobiDB-lite"/>
    </source>
</evidence>
<comment type="similarity">
    <text evidence="1">Belongs to the protein kinase superfamily. ADCK protein kinase family.</text>
</comment>
<dbReference type="OrthoDB" id="427480at2759"/>
<dbReference type="CDD" id="cd05121">
    <property type="entry name" value="ABC1_ADCK3-like"/>
    <property type="match status" value="1"/>
</dbReference>
<dbReference type="InterPro" id="IPR011009">
    <property type="entry name" value="Kinase-like_dom_sf"/>
</dbReference>
<dbReference type="GO" id="GO:0004672">
    <property type="term" value="F:protein kinase activity"/>
    <property type="evidence" value="ECO:0007669"/>
    <property type="project" value="InterPro"/>
</dbReference>
<sequence length="843" mass="92124">MLIALILTPNVLSFAPRTLNKFTSRRRLNALPEKLSDPASLLDGFRSKLPPMDLKLPTELPQFLPDQLPPNLVEPLQNLVSKATDVGAILVDALKSGNIDLPLLQTKYSALVSILPPLNPVQQFVIGTFLTFSLITAVLSPPPLSTPYPSNTYNAKTAAQYFRTRKLTQLVRVLEITGLSAGFLLNTLVLDKLFGPSGGVEEEKLGRQRGEELADLLTILGPTFIKVGQSLSIRSDLLQPSYVLGLTKLQDAVPPFSSKEAFAIMEEQFRRPVDEIFSTITPSPIASASLGQVYKATLRETGEDVAVKIQRPRSVEKIALDMHLVRQAAAPLKAIFNLATDLVGTVDNWGVGFVDECDYMKESENAKVFNKAIKTTTLSDVVFAPDPIDKYSTRNILTTTWIDGERLDKSTKDDIATLCSVAMNTYLSMMLELGVLHCDPHPGNLLRTPSGKLCILDWGLVSSLDPDIQITMIEHVAHLTSGDYAEVPQDLVLLGFVPPQMVEKMKEAKIVETLADIYGQWSLGGGANRIDVNSVVNDIRGLTKAGEGSIFQIPPYFFYIGKAFSVLEGIGLTNDDNYSVINACLPYISQRLIADKSERMSGALDSFVFGDQKNSEDRVVSIDRVEQLASGFGEFTASASNELTASRVQILEDQAEQVLDIILANDTPINDLILEQLAKVIGATTRRGFMSLRERSGLALGGERSLLGLAIDPLGIWQKSAIANVDSKDEQVIAASRKILELAQEIGGPIFAELSDEEVRGLVQNLGQKLLERRGKIPTVTAKLLAFMVKQTADRLEGRRDVKQVVSKPSHENTAKAEATNGGVVSKEESQELKEARALYANL</sequence>
<keyword evidence="5" id="KW-1185">Reference proteome</keyword>
<dbReference type="GO" id="GO:0005524">
    <property type="term" value="F:ATP binding"/>
    <property type="evidence" value="ECO:0007669"/>
    <property type="project" value="InterPro"/>
</dbReference>
<dbReference type="PROSITE" id="PS50011">
    <property type="entry name" value="PROTEIN_KINASE_DOM"/>
    <property type="match status" value="1"/>
</dbReference>
<dbReference type="SUPFAM" id="SSF56112">
    <property type="entry name" value="Protein kinase-like (PK-like)"/>
    <property type="match status" value="1"/>
</dbReference>
<protein>
    <recommendedName>
        <fullName evidence="3">Protein kinase domain-containing protein</fullName>
    </recommendedName>
</protein>
<dbReference type="InterPro" id="IPR000719">
    <property type="entry name" value="Prot_kinase_dom"/>
</dbReference>
<dbReference type="PANTHER" id="PTHR10566:SF118">
    <property type="entry name" value="PROTEIN KINASE DOMAIN-CONTAINING PROTEIN"/>
    <property type="match status" value="1"/>
</dbReference>
<feature type="domain" description="Protein kinase" evidence="3">
    <location>
        <begin position="279"/>
        <end position="609"/>
    </location>
</feature>
<evidence type="ECO:0000259" key="3">
    <source>
        <dbReference type="PROSITE" id="PS50011"/>
    </source>
</evidence>
<gene>
    <name evidence="4" type="ORF">TrRE_jg10453</name>
</gene>
<dbReference type="AlphaFoldDB" id="A0A9W6Z6P2"/>
<evidence type="ECO:0000313" key="5">
    <source>
        <dbReference type="Proteomes" id="UP001165082"/>
    </source>
</evidence>
<dbReference type="Proteomes" id="UP001165082">
    <property type="component" value="Unassembled WGS sequence"/>
</dbReference>
<dbReference type="Gene3D" id="3.30.200.20">
    <property type="entry name" value="Phosphorylase Kinase, domain 1"/>
    <property type="match status" value="1"/>
</dbReference>
<dbReference type="EMBL" id="BRXZ01003176">
    <property type="protein sequence ID" value="GMH49107.1"/>
    <property type="molecule type" value="Genomic_DNA"/>
</dbReference>
<reference evidence="4" key="1">
    <citation type="submission" date="2022-07" db="EMBL/GenBank/DDBJ databases">
        <title>Genome analysis of Parmales, a sister group of diatoms, reveals the evolutionary specialization of diatoms from phago-mixotrophs to photoautotrophs.</title>
        <authorList>
            <person name="Ban H."/>
            <person name="Sato S."/>
            <person name="Yoshikawa S."/>
            <person name="Kazumasa Y."/>
            <person name="Nakamura Y."/>
            <person name="Ichinomiya M."/>
            <person name="Saitoh K."/>
            <person name="Sato N."/>
            <person name="Blanc-Mathieu R."/>
            <person name="Endo H."/>
            <person name="Kuwata A."/>
            <person name="Ogata H."/>
        </authorList>
    </citation>
    <scope>NUCLEOTIDE SEQUENCE</scope>
</reference>
<organism evidence="4 5">
    <name type="scientific">Triparma retinervis</name>
    <dbReference type="NCBI Taxonomy" id="2557542"/>
    <lineage>
        <taxon>Eukaryota</taxon>
        <taxon>Sar</taxon>
        <taxon>Stramenopiles</taxon>
        <taxon>Ochrophyta</taxon>
        <taxon>Bolidophyceae</taxon>
        <taxon>Parmales</taxon>
        <taxon>Triparmaceae</taxon>
        <taxon>Triparma</taxon>
    </lineage>
</organism>
<dbReference type="InterPro" id="IPR050154">
    <property type="entry name" value="UbiB_kinase"/>
</dbReference>
<name>A0A9W6Z6P2_9STRA</name>
<dbReference type="InterPro" id="IPR004147">
    <property type="entry name" value="ABC1_dom"/>
</dbReference>
<dbReference type="PANTHER" id="PTHR10566">
    <property type="entry name" value="CHAPERONE-ACTIVITY OF BC1 COMPLEX CABC1 -RELATED"/>
    <property type="match status" value="1"/>
</dbReference>
<comment type="caution">
    <text evidence="4">The sequence shown here is derived from an EMBL/GenBank/DDBJ whole genome shotgun (WGS) entry which is preliminary data.</text>
</comment>
<dbReference type="Gene3D" id="1.10.510.10">
    <property type="entry name" value="Transferase(Phosphotransferase) domain 1"/>
    <property type="match status" value="1"/>
</dbReference>
<evidence type="ECO:0000256" key="1">
    <source>
        <dbReference type="ARBA" id="ARBA00009670"/>
    </source>
</evidence>
<evidence type="ECO:0000313" key="4">
    <source>
        <dbReference type="EMBL" id="GMH49107.1"/>
    </source>
</evidence>
<proteinExistence type="inferred from homology"/>
<feature type="region of interest" description="Disordered" evidence="2">
    <location>
        <begin position="808"/>
        <end position="828"/>
    </location>
</feature>